<dbReference type="InterPro" id="IPR003961">
    <property type="entry name" value="FN3_dom"/>
</dbReference>
<dbReference type="SMART" id="SM00194">
    <property type="entry name" value="PTPc"/>
    <property type="match status" value="1"/>
</dbReference>
<dbReference type="SUPFAM" id="SSF49265">
    <property type="entry name" value="Fibronectin type III"/>
    <property type="match status" value="2"/>
</dbReference>
<dbReference type="SMART" id="SM00060">
    <property type="entry name" value="FN3"/>
    <property type="match status" value="3"/>
</dbReference>
<sequence length="995" mass="112103">TVFNHWLPGICYSNITFQLVSEATFNKSTLVEYSGVRHEPKQHRTVPYPPRNISVQIVPINRNNWEEHSGNFAEESFMGQQEIMGKEKLSRFSGGPPEIPAVNTTAAWPDYRSNSTEYETTSQPYLWSNEAESSEGEEEFVNAVPRDYGASEVNTSGKLTAEPAPFLPVQMVLTWLPPKPPTAFDGFHISIEREENSTELLTVSEDTHKFVAELKEPGKYKLSVTTFSSSGSCEVRGSQSAKTLSFYISPTGEWIEELTEKPQHVTVTVLSSTTALTSWTASHESGSNGTIVSVVSLTCQKQKESQRLEKHYCTEVNSSSNLIENLVPGAQYQVVVYLRKGPLVGPPSDPVTFSIVPTGIKDLTLYPLGPTAVVLSWNRPFLGVFRKYVVEMFYFNPSTMTSEWTTYYEIAATISLSASVRIANLLPAWYYNFRVTMVTWGDPELSCCDSSTISFITAPVAPEITSIEYYNHLLYITWTYGGDGTDLSHSRMLHWMVIAEGKKKIKKSVTRNVMTAMLSLPPGDIYNLSVTACTERGSNTSLPQLVKLEPAPPKSLFAVNKTQTSVTLLWVEEGVADFFEVYCQQAGSNQEIKIQEPVTVSSHVVTISSLTPATSYNCSVTTFSHNSPSVPTFIAVSTMVTEMNPNIVVISVLAILSVLLIGLLLVTLVVLRRKHLQMARECGAGTFVNFASLERDGKLPYNWRRSVFAFLTLLPSCLWTDYLLAFYINPWSKNGLKKRKLTNPVQLDDFDGYIKDMAKDSDYKFSLQFECVLLLGGSGYNSPQEYIATQGPLPETRNDFWKMVLQQKSQIIVMLTQCNEKRRVKCDHYWPFTEDPIAYGDITVEMLSEEEHTDWVYRNFRISYADEVQDVMHFNYTAWPDHGVPTANAAESILQFVQMVRQKSVKSKGPMIIHCSAGVGRTGTFIALDRLLQHIRDHEFVDILGLVSDMRSYRMSMVQTEEQYIFIHQCVQLMWQKKKQQFCISDVIYENVSKS</sequence>
<dbReference type="GO" id="GO:0098982">
    <property type="term" value="C:GABA-ergic synapse"/>
    <property type="evidence" value="ECO:0007669"/>
    <property type="project" value="TreeGrafter"/>
</dbReference>
<dbReference type="GO" id="GO:0090090">
    <property type="term" value="P:negative regulation of canonical Wnt signaling pathway"/>
    <property type="evidence" value="ECO:0007669"/>
    <property type="project" value="TreeGrafter"/>
</dbReference>
<evidence type="ECO:0000256" key="3">
    <source>
        <dbReference type="ARBA" id="ARBA00022801"/>
    </source>
</evidence>
<keyword evidence="2" id="KW-0732">Signal</keyword>
<evidence type="ECO:0000256" key="1">
    <source>
        <dbReference type="ARBA" id="ARBA00004167"/>
    </source>
</evidence>
<proteinExistence type="predicted"/>
<dbReference type="PROSITE" id="PS50853">
    <property type="entry name" value="FN3"/>
    <property type="match status" value="4"/>
</dbReference>
<dbReference type="GO" id="GO:0003093">
    <property type="term" value="P:regulation of glomerular filtration"/>
    <property type="evidence" value="ECO:0007669"/>
    <property type="project" value="TreeGrafter"/>
</dbReference>
<name>A0A803YE31_MELGA</name>
<feature type="transmembrane region" description="Helical" evidence="6">
    <location>
        <begin position="707"/>
        <end position="728"/>
    </location>
</feature>
<dbReference type="GO" id="GO:0098978">
    <property type="term" value="C:glutamatergic synapse"/>
    <property type="evidence" value="ECO:0007669"/>
    <property type="project" value="TreeGrafter"/>
</dbReference>
<feature type="domain" description="Fibronectin type-III" evidence="9">
    <location>
        <begin position="261"/>
        <end position="358"/>
    </location>
</feature>
<accession>A0A803YE31</accession>
<reference evidence="10 11" key="1">
    <citation type="journal article" date="2010" name="PLoS Biol.">
        <title>Multi-platform next-generation sequencing of the domestic turkey (Meleagris gallopavo): genome assembly and analysis.</title>
        <authorList>
            <person name="Dalloul R.A."/>
            <person name="Long J.A."/>
            <person name="Zimin A.V."/>
            <person name="Aslam L."/>
            <person name="Beal K."/>
            <person name="Blomberg L.A."/>
            <person name="Bouffard P."/>
            <person name="Burt D.W."/>
            <person name="Crasta O."/>
            <person name="Crooijmans R.P."/>
            <person name="Cooper K."/>
            <person name="Coulombe R.A."/>
            <person name="De S."/>
            <person name="Delany M.E."/>
            <person name="Dodgson J.B."/>
            <person name="Dong J.J."/>
            <person name="Evans C."/>
            <person name="Frederickson K.M."/>
            <person name="Flicek P."/>
            <person name="Florea L."/>
            <person name="Folkerts O."/>
            <person name="Groenen M.A."/>
            <person name="Harkins T.T."/>
            <person name="Herrero J."/>
            <person name="Hoffmann S."/>
            <person name="Megens H.J."/>
            <person name="Jiang A."/>
            <person name="de Jong P."/>
            <person name="Kaiser P."/>
            <person name="Kim H."/>
            <person name="Kim K.W."/>
            <person name="Kim S."/>
            <person name="Langenberger D."/>
            <person name="Lee M.K."/>
            <person name="Lee T."/>
            <person name="Mane S."/>
            <person name="Marcais G."/>
            <person name="Marz M."/>
            <person name="McElroy A.P."/>
            <person name="Modise T."/>
            <person name="Nefedov M."/>
            <person name="Notredame C."/>
            <person name="Paton I.R."/>
            <person name="Payne W.S."/>
            <person name="Pertea G."/>
            <person name="Prickett D."/>
            <person name="Puiu D."/>
            <person name="Qioa D."/>
            <person name="Raineri E."/>
            <person name="Ruffier M."/>
            <person name="Salzberg S.L."/>
            <person name="Schatz M.C."/>
            <person name="Scheuring C."/>
            <person name="Schmidt C.J."/>
            <person name="Schroeder S."/>
            <person name="Searle S.M."/>
            <person name="Smith E.J."/>
            <person name="Smith J."/>
            <person name="Sonstegard T.S."/>
            <person name="Stadler P.F."/>
            <person name="Tafer H."/>
            <person name="Tu Z.J."/>
            <person name="Van Tassell C.P."/>
            <person name="Vilella A.J."/>
            <person name="Williams K.P."/>
            <person name="Yorke J.A."/>
            <person name="Zhang L."/>
            <person name="Zhang H.B."/>
            <person name="Zhang X."/>
            <person name="Zhang Y."/>
            <person name="Reed K.M."/>
        </authorList>
    </citation>
    <scope>NUCLEOTIDE SEQUENCE [LARGE SCALE GENOMIC DNA]</scope>
</reference>
<gene>
    <name evidence="10" type="primary">PTPRO</name>
</gene>
<dbReference type="GO" id="GO:0007411">
    <property type="term" value="P:axon guidance"/>
    <property type="evidence" value="ECO:0007669"/>
    <property type="project" value="TreeGrafter"/>
</dbReference>
<keyword evidence="4" id="KW-0904">Protein phosphatase</keyword>
<dbReference type="PROSITE" id="PS00383">
    <property type="entry name" value="TYR_PHOSPHATASE_1"/>
    <property type="match status" value="1"/>
</dbReference>
<dbReference type="GeneTree" id="ENSGT00940000154814"/>
<dbReference type="AlphaFoldDB" id="A0A803YE31"/>
<evidence type="ECO:0000259" key="9">
    <source>
        <dbReference type="PROSITE" id="PS50853"/>
    </source>
</evidence>
<keyword evidence="3" id="KW-0378">Hydrolase</keyword>
<dbReference type="Pfam" id="PF26586">
    <property type="entry name" value="Fn3_R-PTP-O"/>
    <property type="match status" value="1"/>
</dbReference>
<comment type="subcellular location">
    <subcellularLocation>
        <location evidence="1">Membrane</location>
        <topology evidence="1">Single-pass membrane protein</topology>
    </subcellularLocation>
</comment>
<evidence type="ECO:0000259" key="8">
    <source>
        <dbReference type="PROSITE" id="PS50056"/>
    </source>
</evidence>
<dbReference type="Proteomes" id="UP000001645">
    <property type="component" value="Chromosome 1"/>
</dbReference>
<dbReference type="SMART" id="SM00404">
    <property type="entry name" value="PTPc_motif"/>
    <property type="match status" value="1"/>
</dbReference>
<dbReference type="GO" id="GO:0072112">
    <property type="term" value="P:podocyte differentiation"/>
    <property type="evidence" value="ECO:0007669"/>
    <property type="project" value="TreeGrafter"/>
</dbReference>
<dbReference type="Pfam" id="PF00102">
    <property type="entry name" value="Y_phosphatase"/>
    <property type="match status" value="1"/>
</dbReference>
<reference evidence="10" key="3">
    <citation type="submission" date="2025-09" db="UniProtKB">
        <authorList>
            <consortium name="Ensembl"/>
        </authorList>
    </citation>
    <scope>IDENTIFICATION</scope>
</reference>
<dbReference type="Pfam" id="PF00041">
    <property type="entry name" value="fn3"/>
    <property type="match status" value="2"/>
</dbReference>
<evidence type="ECO:0000313" key="10">
    <source>
        <dbReference type="Ensembl" id="ENSMGAP00000030028.1"/>
    </source>
</evidence>
<dbReference type="Gene3D" id="2.60.40.10">
    <property type="entry name" value="Immunoglobulins"/>
    <property type="match status" value="3"/>
</dbReference>
<keyword evidence="11" id="KW-1185">Reference proteome</keyword>
<dbReference type="InterPro" id="IPR036116">
    <property type="entry name" value="FN3_sf"/>
</dbReference>
<dbReference type="InterPro" id="IPR042996">
    <property type="entry name" value="PTPRO"/>
</dbReference>
<dbReference type="PROSITE" id="PS50055">
    <property type="entry name" value="TYR_PHOSPHATASE_PTP"/>
    <property type="match status" value="1"/>
</dbReference>
<dbReference type="FunFam" id="2.60.40.10:FF:000415">
    <property type="entry name" value="receptor-type tyrosine-protein phosphatase O isoform X2"/>
    <property type="match status" value="1"/>
</dbReference>
<dbReference type="InterPro" id="IPR003595">
    <property type="entry name" value="Tyr_Pase_cat"/>
</dbReference>
<feature type="domain" description="Fibronectin type-III" evidence="9">
    <location>
        <begin position="552"/>
        <end position="644"/>
    </location>
</feature>
<evidence type="ECO:0000259" key="7">
    <source>
        <dbReference type="PROSITE" id="PS50055"/>
    </source>
</evidence>
<dbReference type="Bgee" id="ENSMGAG00000013543">
    <property type="expression patterns" value="Expressed in brain and 2 other cell types or tissues"/>
</dbReference>
<dbReference type="InterPro" id="IPR029021">
    <property type="entry name" value="Prot-tyrosine_phosphatase-like"/>
</dbReference>
<dbReference type="PROSITE" id="PS50056">
    <property type="entry name" value="TYR_PHOSPHATASE_2"/>
    <property type="match status" value="1"/>
</dbReference>
<keyword evidence="5 6" id="KW-0472">Membrane</keyword>
<dbReference type="FunFam" id="3.90.190.10:FF:000185">
    <property type="entry name" value="Predicted protein"/>
    <property type="match status" value="1"/>
</dbReference>
<keyword evidence="6" id="KW-0812">Transmembrane</keyword>
<dbReference type="InterPro" id="IPR000387">
    <property type="entry name" value="Tyr_Pase_dom"/>
</dbReference>
<evidence type="ECO:0000256" key="4">
    <source>
        <dbReference type="ARBA" id="ARBA00022912"/>
    </source>
</evidence>
<feature type="domain" description="Fibronectin type-III" evidence="9">
    <location>
        <begin position="155"/>
        <end position="251"/>
    </location>
</feature>
<dbReference type="InterPro" id="IPR000242">
    <property type="entry name" value="PTP_cat"/>
</dbReference>
<feature type="domain" description="Tyrosine specific protein phosphatases" evidence="8">
    <location>
        <begin position="891"/>
        <end position="965"/>
    </location>
</feature>
<dbReference type="GO" id="GO:0005886">
    <property type="term" value="C:plasma membrane"/>
    <property type="evidence" value="ECO:0007669"/>
    <property type="project" value="TreeGrafter"/>
</dbReference>
<dbReference type="GO" id="GO:0045296">
    <property type="term" value="F:cadherin binding"/>
    <property type="evidence" value="ECO:0007669"/>
    <property type="project" value="TreeGrafter"/>
</dbReference>
<feature type="domain" description="Tyrosine-protein phosphatase" evidence="7">
    <location>
        <begin position="728"/>
        <end position="974"/>
    </location>
</feature>
<protein>
    <recommendedName>
        <fullName evidence="12">Protein-tyrosine-phosphatase</fullName>
    </recommendedName>
</protein>
<dbReference type="InterPro" id="IPR058859">
    <property type="entry name" value="Fn3_R-PTP-O"/>
</dbReference>
<dbReference type="PANTHER" id="PTHR47028:SF1">
    <property type="entry name" value="RECEPTOR-TYPE TYROSINE-PROTEIN PHOSPHATASE O"/>
    <property type="match status" value="1"/>
</dbReference>
<dbReference type="Ensembl" id="ENSMGAT00000027846.1">
    <property type="protein sequence ID" value="ENSMGAP00000030028.1"/>
    <property type="gene ID" value="ENSMGAG00000013543.3"/>
</dbReference>
<evidence type="ECO:0008006" key="12">
    <source>
        <dbReference type="Google" id="ProtNLM"/>
    </source>
</evidence>
<dbReference type="PANTHER" id="PTHR47028">
    <property type="entry name" value="RECEPTOR-TYPE TYROSINE-PROTEIN PHOSPHATASE O"/>
    <property type="match status" value="1"/>
</dbReference>
<dbReference type="GO" id="GO:0017147">
    <property type="term" value="F:Wnt-protein binding"/>
    <property type="evidence" value="ECO:0007669"/>
    <property type="project" value="TreeGrafter"/>
</dbReference>
<dbReference type="InterPro" id="IPR013783">
    <property type="entry name" value="Ig-like_fold"/>
</dbReference>
<dbReference type="CDD" id="cd00063">
    <property type="entry name" value="FN3"/>
    <property type="match status" value="3"/>
</dbReference>
<dbReference type="PRINTS" id="PR00700">
    <property type="entry name" value="PRTYPHPHTASE"/>
</dbReference>
<keyword evidence="6" id="KW-1133">Transmembrane helix</keyword>
<reference evidence="10" key="2">
    <citation type="submission" date="2025-08" db="UniProtKB">
        <authorList>
            <consortium name="Ensembl"/>
        </authorList>
    </citation>
    <scope>IDENTIFICATION</scope>
</reference>
<feature type="domain" description="Fibronectin type-III" evidence="9">
    <location>
        <begin position="458"/>
        <end position="551"/>
    </location>
</feature>
<dbReference type="GO" id="GO:0004725">
    <property type="term" value="F:protein tyrosine phosphatase activity"/>
    <property type="evidence" value="ECO:0007669"/>
    <property type="project" value="InterPro"/>
</dbReference>
<dbReference type="InterPro" id="IPR016130">
    <property type="entry name" value="Tyr_Pase_AS"/>
</dbReference>
<evidence type="ECO:0000313" key="11">
    <source>
        <dbReference type="Proteomes" id="UP000001645"/>
    </source>
</evidence>
<dbReference type="SUPFAM" id="SSF52799">
    <property type="entry name" value="(Phosphotyrosine protein) phosphatases II"/>
    <property type="match status" value="1"/>
</dbReference>
<evidence type="ECO:0000256" key="5">
    <source>
        <dbReference type="ARBA" id="ARBA00023136"/>
    </source>
</evidence>
<dbReference type="Gene3D" id="3.90.190.10">
    <property type="entry name" value="Protein tyrosine phosphatase superfamily"/>
    <property type="match status" value="1"/>
</dbReference>
<dbReference type="FunFam" id="2.60.40.10:FF:000488">
    <property type="entry name" value="receptor-type tyrosine-protein phosphatase O isoform X1"/>
    <property type="match status" value="1"/>
</dbReference>
<feature type="transmembrane region" description="Helical" evidence="6">
    <location>
        <begin position="647"/>
        <end position="671"/>
    </location>
</feature>
<evidence type="ECO:0000256" key="6">
    <source>
        <dbReference type="SAM" id="Phobius"/>
    </source>
</evidence>
<organism evidence="10 11">
    <name type="scientific">Meleagris gallopavo</name>
    <name type="common">Wild turkey</name>
    <dbReference type="NCBI Taxonomy" id="9103"/>
    <lineage>
        <taxon>Eukaryota</taxon>
        <taxon>Metazoa</taxon>
        <taxon>Chordata</taxon>
        <taxon>Craniata</taxon>
        <taxon>Vertebrata</taxon>
        <taxon>Euteleostomi</taxon>
        <taxon>Archelosauria</taxon>
        <taxon>Archosauria</taxon>
        <taxon>Dinosauria</taxon>
        <taxon>Saurischia</taxon>
        <taxon>Theropoda</taxon>
        <taxon>Coelurosauria</taxon>
        <taxon>Aves</taxon>
        <taxon>Neognathae</taxon>
        <taxon>Galloanserae</taxon>
        <taxon>Galliformes</taxon>
        <taxon>Phasianidae</taxon>
        <taxon>Meleagridinae</taxon>
        <taxon>Meleagris</taxon>
    </lineage>
</organism>
<evidence type="ECO:0000256" key="2">
    <source>
        <dbReference type="ARBA" id="ARBA00022729"/>
    </source>
</evidence>